<organism evidence="2 3">
    <name type="scientific">Streptococcus salivarius</name>
    <dbReference type="NCBI Taxonomy" id="1304"/>
    <lineage>
        <taxon>Bacteria</taxon>
        <taxon>Bacillati</taxon>
        <taxon>Bacillota</taxon>
        <taxon>Bacilli</taxon>
        <taxon>Lactobacillales</taxon>
        <taxon>Streptococcaceae</taxon>
        <taxon>Streptococcus</taxon>
    </lineage>
</organism>
<sequence>MTTTNPRRQCERLWAANKYLVLSHSNKIYLEIRNYLKNEEVSLDQVQAYIDQALDLPENPGQVVNAFQHIWGYFKKKATASEKEMFMAQLDSYAAGQIPQHGLVESVKELLSKYPNRYLEESTLINGGSK</sequence>
<evidence type="ECO:0000313" key="3">
    <source>
        <dbReference type="Proteomes" id="UP000027855"/>
    </source>
</evidence>
<comment type="caution">
    <text evidence="2">The sequence shown here is derived from an EMBL/GenBank/DDBJ whole genome shotgun (WGS) entry which is preliminary data.</text>
</comment>
<evidence type="ECO:0000259" key="1">
    <source>
        <dbReference type="Pfam" id="PF08349"/>
    </source>
</evidence>
<name>A0A074IT67_STRSL</name>
<dbReference type="RefSeq" id="WP_037603927.1">
    <property type="nucleotide sequence ID" value="NZ_JADPCF010000001.1"/>
</dbReference>
<dbReference type="EMBL" id="JJMT01000033">
    <property type="protein sequence ID" value="KEO43280.1"/>
    <property type="molecule type" value="Genomic_DNA"/>
</dbReference>
<evidence type="ECO:0000313" key="2">
    <source>
        <dbReference type="EMBL" id="KEO43280.1"/>
    </source>
</evidence>
<dbReference type="Pfam" id="PF08349">
    <property type="entry name" value="DUF1722"/>
    <property type="match status" value="1"/>
</dbReference>
<protein>
    <recommendedName>
        <fullName evidence="1">DUF1722 domain-containing protein</fullName>
    </recommendedName>
</protein>
<accession>A0A074IT67</accession>
<dbReference type="Proteomes" id="UP000027855">
    <property type="component" value="Unassembled WGS sequence"/>
</dbReference>
<proteinExistence type="predicted"/>
<dbReference type="InterPro" id="IPR013560">
    <property type="entry name" value="DUF1722"/>
</dbReference>
<dbReference type="PATRIC" id="fig|1304.175.peg.606"/>
<dbReference type="AlphaFoldDB" id="A0A074IT67"/>
<feature type="domain" description="DUF1722" evidence="1">
    <location>
        <begin position="18"/>
        <end position="126"/>
    </location>
</feature>
<gene>
    <name evidence="2" type="ORF">DL07_07170</name>
</gene>
<reference evidence="2 3" key="1">
    <citation type="submission" date="2014-04" db="EMBL/GenBank/DDBJ databases">
        <title>Variable characteristics of bacteriocin-producing Streptococcus salivarius strains isolated from Malaysian subjects.</title>
        <authorList>
            <person name="Philip K."/>
            <person name="Barbour A."/>
        </authorList>
    </citation>
    <scope>NUCLEOTIDE SEQUENCE [LARGE SCALE GENOMIC DNA]</scope>
    <source>
        <strain evidence="2 3">NU10</strain>
    </source>
</reference>